<name>B8GK98_METPE</name>
<dbReference type="GeneID" id="7271433"/>
<dbReference type="eggNOG" id="arCOG02452">
    <property type="taxonomic scope" value="Archaea"/>
</dbReference>
<dbReference type="Gene3D" id="3.40.50.300">
    <property type="entry name" value="P-loop containing nucleotide triphosphate hydrolases"/>
    <property type="match status" value="1"/>
</dbReference>
<evidence type="ECO:0000313" key="1">
    <source>
        <dbReference type="EMBL" id="ACL15781.1"/>
    </source>
</evidence>
<dbReference type="AlphaFoldDB" id="B8GK98"/>
<organism evidence="1 2">
    <name type="scientific">Methanosphaerula palustris (strain ATCC BAA-1556 / DSM 19958 / E1-9c)</name>
    <dbReference type="NCBI Taxonomy" id="521011"/>
    <lineage>
        <taxon>Archaea</taxon>
        <taxon>Methanobacteriati</taxon>
        <taxon>Methanobacteriota</taxon>
        <taxon>Stenosarchaea group</taxon>
        <taxon>Methanomicrobia</taxon>
        <taxon>Methanomicrobiales</taxon>
        <taxon>Methanoregulaceae</taxon>
        <taxon>Methanosphaerula</taxon>
    </lineage>
</organism>
<dbReference type="Proteomes" id="UP000002457">
    <property type="component" value="Chromosome"/>
</dbReference>
<dbReference type="RefSeq" id="WP_012617100.1">
    <property type="nucleotide sequence ID" value="NC_011832.1"/>
</dbReference>
<dbReference type="Pfam" id="PF24336">
    <property type="entry name" value="DUF7504"/>
    <property type="match status" value="1"/>
</dbReference>
<reference evidence="1 2" key="1">
    <citation type="journal article" date="2015" name="Genome Announc.">
        <title>Complete Genome Sequence of Methanosphaerula palustris E1-9CT, a Hydrogenotrophic Methanogen Isolated from a Minerotrophic Fen Peatland.</title>
        <authorList>
            <person name="Cadillo-Quiroz H."/>
            <person name="Browne P."/>
            <person name="Kyrpides N."/>
            <person name="Woyke T."/>
            <person name="Goodwin L."/>
            <person name="Detter C."/>
            <person name="Yavitt J.B."/>
            <person name="Zinder S.H."/>
        </authorList>
    </citation>
    <scope>NUCLEOTIDE SEQUENCE [LARGE SCALE GENOMIC DNA]</scope>
    <source>
        <strain evidence="2">ATCC BAA-1556 / DSM 19958 / E1-9c</strain>
    </source>
</reference>
<sequence>MGEYFTSEDLAEKRIFLVLSAATALRENNARIVMEMTAQGYGVIVITTSYPCAVLRSVYTKHGIDLDRISFIDTITTFALGSTPGHDPQCWYVNNPSNLTDIGIAVSELLKQHTDQKTCILIDSVSTMLIYLSSVNISKFIHFVSNKLRLMDIAGIFLAVEKGLDPLLMTQLTTFADSTIEMLDP</sequence>
<dbReference type="HOGENOM" id="CLU_121268_1_0_2"/>
<evidence type="ECO:0000313" key="2">
    <source>
        <dbReference type="Proteomes" id="UP000002457"/>
    </source>
</evidence>
<gene>
    <name evidence="1" type="ordered locus">Mpal_0407</name>
</gene>
<dbReference type="STRING" id="521011.Mpal_0407"/>
<dbReference type="EMBL" id="CP001338">
    <property type="protein sequence ID" value="ACL15781.1"/>
    <property type="molecule type" value="Genomic_DNA"/>
</dbReference>
<dbReference type="InterPro" id="IPR027417">
    <property type="entry name" value="P-loop_NTPase"/>
</dbReference>
<proteinExistence type="predicted"/>
<protein>
    <recommendedName>
        <fullName evidence="3">KaiC-like domain-containing protein</fullName>
    </recommendedName>
</protein>
<dbReference type="KEGG" id="mpl:Mpal_0407"/>
<keyword evidence="2" id="KW-1185">Reference proteome</keyword>
<dbReference type="OrthoDB" id="109251at2157"/>
<evidence type="ECO:0008006" key="3">
    <source>
        <dbReference type="Google" id="ProtNLM"/>
    </source>
</evidence>
<dbReference type="InterPro" id="IPR055927">
    <property type="entry name" value="DUF7504"/>
</dbReference>
<accession>B8GK98</accession>